<dbReference type="EMBL" id="DF977446">
    <property type="protein sequence ID" value="GAW25106.1"/>
    <property type="molecule type" value="Genomic_DNA"/>
</dbReference>
<dbReference type="Pfam" id="PF00445">
    <property type="entry name" value="Ribonuclease_T2"/>
    <property type="match status" value="1"/>
</dbReference>
<protein>
    <recommendedName>
        <fullName evidence="2">ribonuclease T2</fullName>
        <ecNumber evidence="2">4.6.1.19</ecNumber>
    </recommendedName>
</protein>
<dbReference type="AlphaFoldDB" id="A0A1S8A4T1"/>
<gene>
    <name evidence="5" type="ORF">SAMD00023353_0104320</name>
</gene>
<organism evidence="5">
    <name type="scientific">Rosellinia necatrix</name>
    <name type="common">White root-rot fungus</name>
    <dbReference type="NCBI Taxonomy" id="77044"/>
    <lineage>
        <taxon>Eukaryota</taxon>
        <taxon>Fungi</taxon>
        <taxon>Dikarya</taxon>
        <taxon>Ascomycota</taxon>
        <taxon>Pezizomycotina</taxon>
        <taxon>Sordariomycetes</taxon>
        <taxon>Xylariomycetidae</taxon>
        <taxon>Xylariales</taxon>
        <taxon>Xylariaceae</taxon>
        <taxon>Rosellinia</taxon>
    </lineage>
</organism>
<dbReference type="PROSITE" id="PS00531">
    <property type="entry name" value="RNASE_T2_2"/>
    <property type="match status" value="1"/>
</dbReference>
<comment type="similarity">
    <text evidence="1 4">Belongs to the RNase T2 family.</text>
</comment>
<dbReference type="EC" id="4.6.1.19" evidence="2"/>
<dbReference type="PANTHER" id="PTHR11240:SF17">
    <property type="entry name" value="RIBONUCLEASE T2"/>
    <property type="match status" value="1"/>
</dbReference>
<evidence type="ECO:0000256" key="1">
    <source>
        <dbReference type="ARBA" id="ARBA00007469"/>
    </source>
</evidence>
<dbReference type="OMA" id="NCATSPR"/>
<dbReference type="GO" id="GO:0033897">
    <property type="term" value="F:ribonuclease T2 activity"/>
    <property type="evidence" value="ECO:0007669"/>
    <property type="project" value="UniProtKB-EC"/>
</dbReference>
<dbReference type="GO" id="GO:0005576">
    <property type="term" value="C:extracellular region"/>
    <property type="evidence" value="ECO:0007669"/>
    <property type="project" value="TreeGrafter"/>
</dbReference>
<dbReference type="InterPro" id="IPR033130">
    <property type="entry name" value="RNase_T2_His_AS_2"/>
</dbReference>
<evidence type="ECO:0000256" key="4">
    <source>
        <dbReference type="RuleBase" id="RU004328"/>
    </source>
</evidence>
<keyword evidence="6" id="KW-1185">Reference proteome</keyword>
<proteinExistence type="inferred from homology"/>
<evidence type="ECO:0000313" key="5">
    <source>
        <dbReference type="EMBL" id="GAW25106.1"/>
    </source>
</evidence>
<evidence type="ECO:0000313" key="6">
    <source>
        <dbReference type="Proteomes" id="UP000054516"/>
    </source>
</evidence>
<reference evidence="5" key="1">
    <citation type="submission" date="2016-03" db="EMBL/GenBank/DDBJ databases">
        <title>Draft genome sequence of Rosellinia necatrix.</title>
        <authorList>
            <person name="Kanematsu S."/>
        </authorList>
    </citation>
    <scope>NUCLEOTIDE SEQUENCE [LARGE SCALE GENOMIC DNA]</scope>
    <source>
        <strain evidence="5">W97</strain>
    </source>
</reference>
<dbReference type="InterPro" id="IPR001568">
    <property type="entry name" value="RNase_T2-like"/>
</dbReference>
<dbReference type="Proteomes" id="UP000054516">
    <property type="component" value="Unassembled WGS sequence"/>
</dbReference>
<dbReference type="Gene3D" id="3.90.730.10">
    <property type="entry name" value="Ribonuclease T2-like"/>
    <property type="match status" value="1"/>
</dbReference>
<dbReference type="GO" id="GO:0003723">
    <property type="term" value="F:RNA binding"/>
    <property type="evidence" value="ECO:0007669"/>
    <property type="project" value="InterPro"/>
</dbReference>
<dbReference type="GO" id="GO:0006401">
    <property type="term" value="P:RNA catabolic process"/>
    <property type="evidence" value="ECO:0007669"/>
    <property type="project" value="TreeGrafter"/>
</dbReference>
<sequence length="180" mass="19649">MKKYWTGLNQPSWVLWAHEFSKHATCFSTFDAECLGPSAAAPPHSEVADFFETVAAFYERVPTHAFLARAGVVPSNGTAYSLARLQRALRAGPGGRAGGRVPYLGCTGPRYNETEAGAGSRDDGFTVLAEVWYYYRVRGRVQRVDPVPVDPPAGGSLSNCATSPRAVWYYERTPGSVRLD</sequence>
<dbReference type="InterPro" id="IPR036430">
    <property type="entry name" value="RNase_T2-like_sf"/>
</dbReference>
<evidence type="ECO:0000256" key="2">
    <source>
        <dbReference type="ARBA" id="ARBA00012571"/>
    </source>
</evidence>
<evidence type="ECO:0000256" key="3">
    <source>
        <dbReference type="ARBA" id="ARBA00022759"/>
    </source>
</evidence>
<keyword evidence="3" id="KW-0540">Nuclease</keyword>
<name>A0A1S8A4T1_ROSNE</name>
<keyword evidence="3" id="KW-0255">Endonuclease</keyword>
<dbReference type="OrthoDB" id="435754at2759"/>
<dbReference type="SUPFAM" id="SSF55895">
    <property type="entry name" value="Ribonuclease Rh-like"/>
    <property type="match status" value="1"/>
</dbReference>
<accession>A0A1S8A4T1</accession>
<keyword evidence="3" id="KW-0378">Hydrolase</keyword>
<dbReference type="PANTHER" id="PTHR11240">
    <property type="entry name" value="RIBONUCLEASE T2"/>
    <property type="match status" value="1"/>
</dbReference>